<comment type="caution">
    <text evidence="2">The sequence shown here is derived from an EMBL/GenBank/DDBJ whole genome shotgun (WGS) entry which is preliminary data.</text>
</comment>
<evidence type="ECO:0000313" key="3">
    <source>
        <dbReference type="Proteomes" id="UP000051931"/>
    </source>
</evidence>
<dbReference type="EMBL" id="AZFB01000002">
    <property type="protein sequence ID" value="KRL63638.1"/>
    <property type="molecule type" value="Genomic_DNA"/>
</dbReference>
<sequence>MKIRKYSILAFIFICFLLIGLMVSNLQSLSADQVLTANGLSANSRNLTTKRKISLRTLLQYTEKKFSKEKITFEFYNKYDTDQVLIWSNYENTLLPVAKGKYFTPDQFEGRVSFALTSPTSNVKTLKVQDNQYIVLNNNYISVVGNLKSVDDSVQTKYFITTGVKQANSKINLSNFKIIVDTSSNRVVEELSSYLNGKVSTPAIVSSHRTTHVRRAIAYSVIIIFIMLSMALSSFLVAIINHRTTQMDKIKYELHKFYLRARISRFNLYNIFAAIVSYIVLCNHAFFTNENMLIYLDLFAIVLMLIGYLATILYLKRKEEQRVR</sequence>
<dbReference type="Proteomes" id="UP000051931">
    <property type="component" value="Unassembled WGS sequence"/>
</dbReference>
<dbReference type="AlphaFoldDB" id="A0A0R1S348"/>
<protein>
    <submittedName>
        <fullName evidence="2">NOL1 NOP2 sun family protein</fullName>
    </submittedName>
</protein>
<feature type="transmembrane region" description="Helical" evidence="1">
    <location>
        <begin position="293"/>
        <end position="315"/>
    </location>
</feature>
<dbReference type="eggNOG" id="COG0144">
    <property type="taxonomic scope" value="Bacteria"/>
</dbReference>
<organism evidence="2 3">
    <name type="scientific">Lactobacillus psittaci DSM 15354</name>
    <dbReference type="NCBI Taxonomy" id="1122152"/>
    <lineage>
        <taxon>Bacteria</taxon>
        <taxon>Bacillati</taxon>
        <taxon>Bacillota</taxon>
        <taxon>Bacilli</taxon>
        <taxon>Lactobacillales</taxon>
        <taxon>Lactobacillaceae</taxon>
        <taxon>Lactobacillus</taxon>
    </lineage>
</organism>
<keyword evidence="1" id="KW-0472">Membrane</keyword>
<dbReference type="STRING" id="1122152.GCA_000425905_00313"/>
<dbReference type="PATRIC" id="fig|1122152.4.peg.555"/>
<feature type="transmembrane region" description="Helical" evidence="1">
    <location>
        <begin position="266"/>
        <end position="287"/>
    </location>
</feature>
<name>A0A0R1S348_9LACO</name>
<evidence type="ECO:0000313" key="2">
    <source>
        <dbReference type="EMBL" id="KRL63638.1"/>
    </source>
</evidence>
<proteinExistence type="predicted"/>
<evidence type="ECO:0000256" key="1">
    <source>
        <dbReference type="SAM" id="Phobius"/>
    </source>
</evidence>
<accession>A0A0R1S348</accession>
<dbReference type="OrthoDB" id="2317714at2"/>
<gene>
    <name evidence="2" type="ORF">FC23_GL000547</name>
</gene>
<keyword evidence="3" id="KW-1185">Reference proteome</keyword>
<feature type="transmembrane region" description="Helical" evidence="1">
    <location>
        <begin position="216"/>
        <end position="240"/>
    </location>
</feature>
<keyword evidence="1" id="KW-0812">Transmembrane</keyword>
<reference evidence="2 3" key="1">
    <citation type="journal article" date="2015" name="Genome Announc.">
        <title>Expanding the biotechnology potential of lactobacilli through comparative genomics of 213 strains and associated genera.</title>
        <authorList>
            <person name="Sun Z."/>
            <person name="Harris H.M."/>
            <person name="McCann A."/>
            <person name="Guo C."/>
            <person name="Argimon S."/>
            <person name="Zhang W."/>
            <person name="Yang X."/>
            <person name="Jeffery I.B."/>
            <person name="Cooney J.C."/>
            <person name="Kagawa T.F."/>
            <person name="Liu W."/>
            <person name="Song Y."/>
            <person name="Salvetti E."/>
            <person name="Wrobel A."/>
            <person name="Rasinkangas P."/>
            <person name="Parkhill J."/>
            <person name="Rea M.C."/>
            <person name="O'Sullivan O."/>
            <person name="Ritari J."/>
            <person name="Douillard F.P."/>
            <person name="Paul Ross R."/>
            <person name="Yang R."/>
            <person name="Briner A.E."/>
            <person name="Felis G.E."/>
            <person name="de Vos W.M."/>
            <person name="Barrangou R."/>
            <person name="Klaenhammer T.R."/>
            <person name="Caufield P.W."/>
            <person name="Cui Y."/>
            <person name="Zhang H."/>
            <person name="O'Toole P.W."/>
        </authorList>
    </citation>
    <scope>NUCLEOTIDE SEQUENCE [LARGE SCALE GENOMIC DNA]</scope>
    <source>
        <strain evidence="2 3">DSM 15354</strain>
    </source>
</reference>
<keyword evidence="1" id="KW-1133">Transmembrane helix</keyword>